<name>A0ABV8WEV1_9MICC</name>
<organism evidence="1 2">
    <name type="scientific">Arthrobacter sedimenti</name>
    <dbReference type="NCBI Taxonomy" id="2694931"/>
    <lineage>
        <taxon>Bacteria</taxon>
        <taxon>Bacillati</taxon>
        <taxon>Actinomycetota</taxon>
        <taxon>Actinomycetes</taxon>
        <taxon>Micrococcales</taxon>
        <taxon>Micrococcaceae</taxon>
        <taxon>Arthrobacter</taxon>
    </lineage>
</organism>
<accession>A0ABV8WEV1</accession>
<dbReference type="Proteomes" id="UP001595778">
    <property type="component" value="Unassembled WGS sequence"/>
</dbReference>
<dbReference type="EMBL" id="JBHSDQ010000001">
    <property type="protein sequence ID" value="MFC4395222.1"/>
    <property type="molecule type" value="Genomic_DNA"/>
</dbReference>
<comment type="caution">
    <text evidence="1">The sequence shown here is derived from an EMBL/GenBank/DDBJ whole genome shotgun (WGS) entry which is preliminary data.</text>
</comment>
<protein>
    <submittedName>
        <fullName evidence="1">Uncharacterized protein</fullName>
    </submittedName>
</protein>
<evidence type="ECO:0000313" key="2">
    <source>
        <dbReference type="Proteomes" id="UP001595778"/>
    </source>
</evidence>
<reference evidence="2" key="1">
    <citation type="journal article" date="2019" name="Int. J. Syst. Evol. Microbiol.">
        <title>The Global Catalogue of Microorganisms (GCM) 10K type strain sequencing project: providing services to taxonomists for standard genome sequencing and annotation.</title>
        <authorList>
            <consortium name="The Broad Institute Genomics Platform"/>
            <consortium name="The Broad Institute Genome Sequencing Center for Infectious Disease"/>
            <person name="Wu L."/>
            <person name="Ma J."/>
        </authorList>
    </citation>
    <scope>NUCLEOTIDE SEQUENCE [LARGE SCALE GENOMIC DNA]</scope>
    <source>
        <strain evidence="2">PJ61</strain>
    </source>
</reference>
<gene>
    <name evidence="1" type="ORF">ACFO0G_03895</name>
</gene>
<proteinExistence type="predicted"/>
<keyword evidence="2" id="KW-1185">Reference proteome</keyword>
<dbReference type="RefSeq" id="WP_376976496.1">
    <property type="nucleotide sequence ID" value="NZ_JBHSDQ010000001.1"/>
</dbReference>
<sequence>MLARVHPGAGCVLPVDVVSHPFGTVQDVVADRGGGIGPSPA</sequence>
<evidence type="ECO:0000313" key="1">
    <source>
        <dbReference type="EMBL" id="MFC4395222.1"/>
    </source>
</evidence>